<dbReference type="Gene3D" id="1.20.5.440">
    <property type="entry name" value="ATP synthase delta/epsilon subunit, C-terminal domain"/>
    <property type="match status" value="1"/>
</dbReference>
<keyword evidence="6 9" id="KW-0472">Membrane</keyword>
<dbReference type="PANTHER" id="PTHR13822">
    <property type="entry name" value="ATP SYNTHASE DELTA/EPSILON CHAIN"/>
    <property type="match status" value="1"/>
</dbReference>
<keyword evidence="15" id="KW-1185">Reference proteome</keyword>
<dbReference type="GO" id="GO:0005524">
    <property type="term" value="F:ATP binding"/>
    <property type="evidence" value="ECO:0007669"/>
    <property type="project" value="UniProtKB-UniRule"/>
</dbReference>
<evidence type="ECO:0000256" key="6">
    <source>
        <dbReference type="ARBA" id="ARBA00023136"/>
    </source>
</evidence>
<evidence type="ECO:0000256" key="5">
    <source>
        <dbReference type="ARBA" id="ARBA00023065"/>
    </source>
</evidence>
<dbReference type="PANTHER" id="PTHR13822:SF10">
    <property type="entry name" value="ATP SYNTHASE EPSILON CHAIN, CHLOROPLASTIC"/>
    <property type="match status" value="1"/>
</dbReference>
<dbReference type="InterPro" id="IPR036771">
    <property type="entry name" value="ATPsynth_dsu/esu_N"/>
</dbReference>
<comment type="subunit">
    <text evidence="9 10">F-type ATPases have 2 components, CF(1) - the catalytic core - and CF(0) - the membrane proton channel. CF(1) has five subunits: alpha(3), beta(3), gamma(1), delta(1), epsilon(1). CF(0) has three main subunits: a, b and c.</text>
</comment>
<keyword evidence="9" id="KW-0375">Hydrogen ion transport</keyword>
<dbReference type="NCBIfam" id="NF001846">
    <property type="entry name" value="PRK00571.1-3"/>
    <property type="match status" value="1"/>
</dbReference>
<dbReference type="GO" id="GO:0046933">
    <property type="term" value="F:proton-transporting ATP synthase activity, rotational mechanism"/>
    <property type="evidence" value="ECO:0007669"/>
    <property type="project" value="UniProtKB-UniRule"/>
</dbReference>
<dbReference type="AlphaFoldDB" id="A0A6I3SKY4"/>
<keyword evidence="7 9" id="KW-0139">CF(1)</keyword>
<evidence type="ECO:0000256" key="10">
    <source>
        <dbReference type="RuleBase" id="RU003656"/>
    </source>
</evidence>
<dbReference type="NCBIfam" id="NF009980">
    <property type="entry name" value="PRK13446.1"/>
    <property type="match status" value="1"/>
</dbReference>
<dbReference type="Pfam" id="PF02823">
    <property type="entry name" value="ATP-synt_DE_N"/>
    <property type="match status" value="1"/>
</dbReference>
<comment type="similarity">
    <text evidence="2 9 10">Belongs to the ATPase epsilon chain family.</text>
</comment>
<feature type="domain" description="ATP synthase F1 complex delta/epsilon subunit N-terminal" evidence="13">
    <location>
        <begin position="8"/>
        <end position="84"/>
    </location>
</feature>
<keyword evidence="5 9" id="KW-0406">Ion transport</keyword>
<evidence type="ECO:0000259" key="12">
    <source>
        <dbReference type="Pfam" id="PF00401"/>
    </source>
</evidence>
<dbReference type="GO" id="GO:0045259">
    <property type="term" value="C:proton-transporting ATP synthase complex"/>
    <property type="evidence" value="ECO:0007669"/>
    <property type="project" value="UniProtKB-KW"/>
</dbReference>
<evidence type="ECO:0000256" key="8">
    <source>
        <dbReference type="ARBA" id="ARBA00023310"/>
    </source>
</evidence>
<dbReference type="Proteomes" id="UP000430670">
    <property type="component" value="Unassembled WGS sequence"/>
</dbReference>
<keyword evidence="11" id="KW-0175">Coiled coil</keyword>
<evidence type="ECO:0000313" key="14">
    <source>
        <dbReference type="EMBL" id="MTV49584.1"/>
    </source>
</evidence>
<comment type="caution">
    <text evidence="14">The sequence shown here is derived from an EMBL/GenBank/DDBJ whole genome shotgun (WGS) entry which is preliminary data.</text>
</comment>
<evidence type="ECO:0000256" key="2">
    <source>
        <dbReference type="ARBA" id="ARBA00005712"/>
    </source>
</evidence>
<dbReference type="Gene3D" id="2.60.15.10">
    <property type="entry name" value="F0F1 ATP synthase delta/epsilon subunit, N-terminal"/>
    <property type="match status" value="1"/>
</dbReference>
<organism evidence="14 15">
    <name type="scientific">Heliobacterium mobile</name>
    <name type="common">Heliobacillus mobilis</name>
    <dbReference type="NCBI Taxonomy" id="28064"/>
    <lineage>
        <taxon>Bacteria</taxon>
        <taxon>Bacillati</taxon>
        <taxon>Bacillota</taxon>
        <taxon>Clostridia</taxon>
        <taxon>Eubacteriales</taxon>
        <taxon>Heliobacteriaceae</taxon>
        <taxon>Heliobacterium</taxon>
    </lineage>
</organism>
<evidence type="ECO:0000256" key="4">
    <source>
        <dbReference type="ARBA" id="ARBA00022475"/>
    </source>
</evidence>
<keyword evidence="8 9" id="KW-0066">ATP synthesis</keyword>
<evidence type="ECO:0000256" key="1">
    <source>
        <dbReference type="ARBA" id="ARBA00004202"/>
    </source>
</evidence>
<dbReference type="EMBL" id="WNKU01000012">
    <property type="protein sequence ID" value="MTV49584.1"/>
    <property type="molecule type" value="Genomic_DNA"/>
</dbReference>
<proteinExistence type="inferred from homology"/>
<dbReference type="Pfam" id="PF00401">
    <property type="entry name" value="ATP-synt_DE"/>
    <property type="match status" value="1"/>
</dbReference>
<dbReference type="GO" id="GO:0005886">
    <property type="term" value="C:plasma membrane"/>
    <property type="evidence" value="ECO:0007669"/>
    <property type="project" value="UniProtKB-SubCell"/>
</dbReference>
<evidence type="ECO:0000256" key="11">
    <source>
        <dbReference type="SAM" id="Coils"/>
    </source>
</evidence>
<evidence type="ECO:0000256" key="7">
    <source>
        <dbReference type="ARBA" id="ARBA00023196"/>
    </source>
</evidence>
<evidence type="ECO:0000256" key="9">
    <source>
        <dbReference type="HAMAP-Rule" id="MF_00530"/>
    </source>
</evidence>
<sequence>MANQTYLLEVVTPERVVVNEEVEVTSAPGTEGSLGILADHAPMLTALNIGLLEYGKHGENKKLTITGGFLEVANNKVTVLATAAEKVQEIDLSRAEAARRRAEQRIEKAQTGNSEVDIDRAEMALKRALLRLEAAKHNQ</sequence>
<dbReference type="SUPFAM" id="SSF51344">
    <property type="entry name" value="Epsilon subunit of F1F0-ATP synthase N-terminal domain"/>
    <property type="match status" value="1"/>
</dbReference>
<reference evidence="14 15" key="1">
    <citation type="submission" date="2019-11" db="EMBL/GenBank/DDBJ databases">
        <title>Whole-genome sequence of a the green, strictly anaerobic photosynthetic bacterium Heliobacillus mobilis DSM 6151.</title>
        <authorList>
            <person name="Kyndt J.A."/>
            <person name="Meyer T.E."/>
        </authorList>
    </citation>
    <scope>NUCLEOTIDE SEQUENCE [LARGE SCALE GENOMIC DNA]</scope>
    <source>
        <strain evidence="14 15">DSM 6151</strain>
    </source>
</reference>
<name>A0A6I3SKY4_HELMO</name>
<feature type="domain" description="ATP synthase epsilon subunit C-terminal" evidence="12">
    <location>
        <begin position="89"/>
        <end position="136"/>
    </location>
</feature>
<keyword evidence="3 9" id="KW-0813">Transport</keyword>
<dbReference type="CDD" id="cd12152">
    <property type="entry name" value="F1-ATPase_delta"/>
    <property type="match status" value="1"/>
</dbReference>
<protein>
    <recommendedName>
        <fullName evidence="9">ATP synthase epsilon chain</fullName>
    </recommendedName>
    <alternativeName>
        <fullName evidence="9">ATP synthase F1 sector epsilon subunit</fullName>
    </alternativeName>
    <alternativeName>
        <fullName evidence="9">F-ATPase epsilon subunit</fullName>
    </alternativeName>
</protein>
<evidence type="ECO:0000256" key="3">
    <source>
        <dbReference type="ARBA" id="ARBA00022448"/>
    </source>
</evidence>
<comment type="function">
    <text evidence="9">Produces ATP from ADP in the presence of a proton gradient across the membrane.</text>
</comment>
<dbReference type="HAMAP" id="MF_00530">
    <property type="entry name" value="ATP_synth_epsil_bac"/>
    <property type="match status" value="1"/>
</dbReference>
<evidence type="ECO:0000313" key="15">
    <source>
        <dbReference type="Proteomes" id="UP000430670"/>
    </source>
</evidence>
<dbReference type="InterPro" id="IPR020546">
    <property type="entry name" value="ATP_synth_F1_dsu/esu_N"/>
</dbReference>
<accession>A0A6I3SKY4</accession>
<dbReference type="OrthoDB" id="9804110at2"/>
<comment type="subcellular location">
    <subcellularLocation>
        <location evidence="1 9">Cell membrane</location>
        <topology evidence="1 9">Peripheral membrane protein</topology>
    </subcellularLocation>
</comment>
<dbReference type="RefSeq" id="WP_155476682.1">
    <property type="nucleotide sequence ID" value="NZ_WNKU01000012.1"/>
</dbReference>
<feature type="coiled-coil region" evidence="11">
    <location>
        <begin position="85"/>
        <end position="138"/>
    </location>
</feature>
<evidence type="ECO:0000259" key="13">
    <source>
        <dbReference type="Pfam" id="PF02823"/>
    </source>
</evidence>
<dbReference type="InterPro" id="IPR001469">
    <property type="entry name" value="ATP_synth_F1_dsu/esu"/>
</dbReference>
<keyword evidence="4 9" id="KW-1003">Cell membrane</keyword>
<dbReference type="SUPFAM" id="SSF46604">
    <property type="entry name" value="Epsilon subunit of F1F0-ATP synthase C-terminal domain"/>
    <property type="match status" value="1"/>
</dbReference>
<gene>
    <name evidence="9" type="primary">atpC</name>
    <name evidence="14" type="ORF">GJ688_11410</name>
</gene>
<dbReference type="InterPro" id="IPR036794">
    <property type="entry name" value="ATP_F1_dsu/esu_C_sf"/>
</dbReference>
<dbReference type="NCBIfam" id="TIGR01216">
    <property type="entry name" value="ATP_synt_epsi"/>
    <property type="match status" value="1"/>
</dbReference>
<dbReference type="InterPro" id="IPR020547">
    <property type="entry name" value="ATP_synth_F1_esu_C"/>
</dbReference>